<dbReference type="AlphaFoldDB" id="A0A6B9FM90"/>
<reference evidence="5 6" key="2">
    <citation type="journal article" date="2013" name="Genome Announc.">
        <title>Draft Genome Sequence of Methylobacterium mesophilicum Strain SR1.6/6, Isolated from Citrus sinensis.</title>
        <authorList>
            <person name="Marinho Almeida D."/>
            <person name="Dini-Andreote F."/>
            <person name="Camargo Neves A.A."/>
            <person name="Juca Ramos R.T."/>
            <person name="Andreote F.D."/>
            <person name="Carneiro A.R."/>
            <person name="Oliveira de Souza Lima A."/>
            <person name="Caracciolo Gomes de Sa P.H."/>
            <person name="Ribeiro Barbosa M.S."/>
            <person name="Araujo W.L."/>
            <person name="Silva A."/>
        </authorList>
    </citation>
    <scope>NUCLEOTIDE SEQUENCE [LARGE SCALE GENOMIC DNA]</scope>
    <source>
        <strain evidence="5 6">SR1.6/6</strain>
    </source>
</reference>
<dbReference type="Pfam" id="PF12833">
    <property type="entry name" value="HTH_18"/>
    <property type="match status" value="1"/>
</dbReference>
<dbReference type="GO" id="GO:0003700">
    <property type="term" value="F:DNA-binding transcription factor activity"/>
    <property type="evidence" value="ECO:0007669"/>
    <property type="project" value="InterPro"/>
</dbReference>
<keyword evidence="2" id="KW-0238">DNA-binding</keyword>
<dbReference type="KEGG" id="mmes:MMSR116_10375"/>
<keyword evidence="3" id="KW-0804">Transcription</keyword>
<dbReference type="InterPro" id="IPR009057">
    <property type="entry name" value="Homeodomain-like_sf"/>
</dbReference>
<dbReference type="Pfam" id="PF14525">
    <property type="entry name" value="AraC_binding_2"/>
    <property type="match status" value="1"/>
</dbReference>
<proteinExistence type="predicted"/>
<name>A0A6B9FM90_9HYPH</name>
<dbReference type="PROSITE" id="PS01124">
    <property type="entry name" value="HTH_ARAC_FAMILY_2"/>
    <property type="match status" value="1"/>
</dbReference>
<dbReference type="Proteomes" id="UP000012488">
    <property type="component" value="Chromosome"/>
</dbReference>
<organism evidence="5 6">
    <name type="scientific">Methylobacterium mesophilicum SR1.6/6</name>
    <dbReference type="NCBI Taxonomy" id="908290"/>
    <lineage>
        <taxon>Bacteria</taxon>
        <taxon>Pseudomonadati</taxon>
        <taxon>Pseudomonadota</taxon>
        <taxon>Alphaproteobacteria</taxon>
        <taxon>Hyphomicrobiales</taxon>
        <taxon>Methylobacteriaceae</taxon>
        <taxon>Methylobacterium</taxon>
    </lineage>
</organism>
<evidence type="ECO:0000256" key="3">
    <source>
        <dbReference type="ARBA" id="ARBA00023163"/>
    </source>
</evidence>
<dbReference type="InterPro" id="IPR018062">
    <property type="entry name" value="HTH_AraC-typ_CS"/>
</dbReference>
<dbReference type="EMBL" id="CP043538">
    <property type="protein sequence ID" value="QGY02235.1"/>
    <property type="molecule type" value="Genomic_DNA"/>
</dbReference>
<dbReference type="PANTHER" id="PTHR46796:SF6">
    <property type="entry name" value="ARAC SUBFAMILY"/>
    <property type="match status" value="1"/>
</dbReference>
<dbReference type="InterPro" id="IPR035418">
    <property type="entry name" value="AraC-bd_2"/>
</dbReference>
<dbReference type="Gene3D" id="1.10.10.60">
    <property type="entry name" value="Homeodomain-like"/>
    <property type="match status" value="1"/>
</dbReference>
<protein>
    <submittedName>
        <fullName evidence="5">Helix-turn-helix domain-containing protein</fullName>
    </submittedName>
</protein>
<dbReference type="InterPro" id="IPR050204">
    <property type="entry name" value="AraC_XylS_family_regulators"/>
</dbReference>
<dbReference type="SMART" id="SM00342">
    <property type="entry name" value="HTH_ARAC"/>
    <property type="match status" value="1"/>
</dbReference>
<accession>A0A6B9FM90</accession>
<dbReference type="InterPro" id="IPR018060">
    <property type="entry name" value="HTH_AraC"/>
</dbReference>
<evidence type="ECO:0000256" key="2">
    <source>
        <dbReference type="ARBA" id="ARBA00023125"/>
    </source>
</evidence>
<dbReference type="PROSITE" id="PS00041">
    <property type="entry name" value="HTH_ARAC_FAMILY_1"/>
    <property type="match status" value="1"/>
</dbReference>
<evidence type="ECO:0000259" key="4">
    <source>
        <dbReference type="PROSITE" id="PS01124"/>
    </source>
</evidence>
<keyword evidence="1" id="KW-0805">Transcription regulation</keyword>
<dbReference type="OrthoDB" id="252470at2"/>
<dbReference type="SUPFAM" id="SSF46689">
    <property type="entry name" value="Homeodomain-like"/>
    <property type="match status" value="1"/>
</dbReference>
<sequence length="318" mass="34773">MRTLFSTDGIHPRSAFRRWRDMMCDQMVPNEIRNLAAGPFQGRIELAAFGCLPITRSVQSSTRTEVTPDAVRRNGRGDRLYAVFTQSGRHAVQQNDRAAVARSGDFVILDHRPGVSEIETGSSLILDLPRARLEGVLGPSRLFTALTIGADLASTTLANTYIAELIRVGDQLSPGSAARMSLIGVDLIVASLAERLAREVPRSVHGNATVQRAKAYVEANLGDPTLDPPHLAAAVGVSLRRLQELFHERGRHISDYIWERRLEAAAARLADPACAHLSIGMLAYGCGFQSQAHFARRFKDRHGLTPREHRQAAFGGAP</sequence>
<dbReference type="GO" id="GO:0043565">
    <property type="term" value="F:sequence-specific DNA binding"/>
    <property type="evidence" value="ECO:0007669"/>
    <property type="project" value="InterPro"/>
</dbReference>
<feature type="domain" description="HTH araC/xylS-type" evidence="4">
    <location>
        <begin position="211"/>
        <end position="312"/>
    </location>
</feature>
<gene>
    <name evidence="5" type="ORF">MMSR116_10375</name>
</gene>
<evidence type="ECO:0000313" key="5">
    <source>
        <dbReference type="EMBL" id="QGY02235.1"/>
    </source>
</evidence>
<evidence type="ECO:0000313" key="6">
    <source>
        <dbReference type="Proteomes" id="UP000012488"/>
    </source>
</evidence>
<dbReference type="PANTHER" id="PTHR46796">
    <property type="entry name" value="HTH-TYPE TRANSCRIPTIONAL ACTIVATOR RHAS-RELATED"/>
    <property type="match status" value="1"/>
</dbReference>
<reference evidence="5 6" key="1">
    <citation type="journal article" date="2012" name="Genet. Mol. Biol.">
        <title>Analysis of 16S rRNA and mxaF genes revealing insights into Methylobacterium niche-specific plant association.</title>
        <authorList>
            <person name="Dourado M.N."/>
            <person name="Andreote F.D."/>
            <person name="Dini-Andreote F."/>
            <person name="Conti R."/>
            <person name="Araujo J.M."/>
            <person name="Araujo W.L."/>
        </authorList>
    </citation>
    <scope>NUCLEOTIDE SEQUENCE [LARGE SCALE GENOMIC DNA]</scope>
    <source>
        <strain evidence="5 6">SR1.6/6</strain>
    </source>
</reference>
<dbReference type="RefSeq" id="WP_158168694.1">
    <property type="nucleotide sequence ID" value="NZ_CP043538.1"/>
</dbReference>
<evidence type="ECO:0000256" key="1">
    <source>
        <dbReference type="ARBA" id="ARBA00023015"/>
    </source>
</evidence>